<dbReference type="GO" id="GO:0019254">
    <property type="term" value="P:carnitine metabolic process, CoA-linked"/>
    <property type="evidence" value="ECO:0007669"/>
    <property type="project" value="TreeGrafter"/>
</dbReference>
<dbReference type="InterPro" id="IPR009100">
    <property type="entry name" value="AcylCoA_DH/oxidase_NM_dom_sf"/>
</dbReference>
<feature type="domain" description="Acyl-CoA dehydrogenase/oxidase N-terminal" evidence="19">
    <location>
        <begin position="66"/>
        <end position="177"/>
    </location>
</feature>
<dbReference type="PROSITE" id="PS00072">
    <property type="entry name" value="ACYL_COA_DH_1"/>
    <property type="match status" value="1"/>
</dbReference>
<dbReference type="GeneTree" id="ENSGT00940000157652"/>
<keyword evidence="6" id="KW-0276">Fatty acid metabolism</keyword>
<dbReference type="InterPro" id="IPR036250">
    <property type="entry name" value="AcylCo_DH-like_C"/>
</dbReference>
<accession>A0A669BK35</accession>
<evidence type="ECO:0000256" key="13">
    <source>
        <dbReference type="ARBA" id="ARBA00049038"/>
    </source>
</evidence>
<evidence type="ECO:0000256" key="5">
    <source>
        <dbReference type="ARBA" id="ARBA00022827"/>
    </source>
</evidence>
<evidence type="ECO:0000313" key="21">
    <source>
        <dbReference type="Proteomes" id="UP000005207"/>
    </source>
</evidence>
<dbReference type="FunFam" id="1.10.540.10:FF:000017">
    <property type="entry name" value="long-chain specific acyl-CoA dehydrogenase, mitochondrial"/>
    <property type="match status" value="1"/>
</dbReference>
<evidence type="ECO:0000256" key="4">
    <source>
        <dbReference type="ARBA" id="ARBA00022630"/>
    </source>
</evidence>
<dbReference type="Ensembl" id="ENSONIT00000040148.1">
    <property type="protein sequence ID" value="ENSONIP00000036098.1"/>
    <property type="gene ID" value="ENSONIG00000013415.2"/>
</dbReference>
<evidence type="ECO:0000256" key="7">
    <source>
        <dbReference type="ARBA" id="ARBA00022946"/>
    </source>
</evidence>
<dbReference type="GO" id="GO:0005739">
    <property type="term" value="C:mitochondrion"/>
    <property type="evidence" value="ECO:0007669"/>
    <property type="project" value="TreeGrafter"/>
</dbReference>
<comment type="catalytic activity">
    <reaction evidence="10">
        <text>dodecanoyl-CoA + oxidized [electron-transfer flavoprotein] + H(+) = (2E)-dodecenoyl-CoA + reduced [electron-transfer flavoprotein]</text>
        <dbReference type="Rhea" id="RHEA:47296"/>
        <dbReference type="Rhea" id="RHEA-COMP:10685"/>
        <dbReference type="Rhea" id="RHEA-COMP:10686"/>
        <dbReference type="ChEBI" id="CHEBI:15378"/>
        <dbReference type="ChEBI" id="CHEBI:57330"/>
        <dbReference type="ChEBI" id="CHEBI:57375"/>
        <dbReference type="ChEBI" id="CHEBI:57692"/>
        <dbReference type="ChEBI" id="CHEBI:58307"/>
    </reaction>
    <physiologicalReaction direction="left-to-right" evidence="10">
        <dbReference type="Rhea" id="RHEA:47297"/>
    </physiologicalReaction>
</comment>
<evidence type="ECO:0000259" key="18">
    <source>
        <dbReference type="Pfam" id="PF02770"/>
    </source>
</evidence>
<organism evidence="20 21">
    <name type="scientific">Oreochromis niloticus</name>
    <name type="common">Nile tilapia</name>
    <name type="synonym">Tilapia nilotica</name>
    <dbReference type="NCBI Taxonomy" id="8128"/>
    <lineage>
        <taxon>Eukaryota</taxon>
        <taxon>Metazoa</taxon>
        <taxon>Chordata</taxon>
        <taxon>Craniata</taxon>
        <taxon>Vertebrata</taxon>
        <taxon>Euteleostomi</taxon>
        <taxon>Actinopterygii</taxon>
        <taxon>Neopterygii</taxon>
        <taxon>Teleostei</taxon>
        <taxon>Neoteleostei</taxon>
        <taxon>Acanthomorphata</taxon>
        <taxon>Ovalentaria</taxon>
        <taxon>Cichlomorphae</taxon>
        <taxon>Cichliformes</taxon>
        <taxon>Cichlidae</taxon>
        <taxon>African cichlids</taxon>
        <taxon>Pseudocrenilabrinae</taxon>
        <taxon>Oreochromini</taxon>
        <taxon>Oreochromis</taxon>
    </lineage>
</organism>
<dbReference type="PROSITE" id="PS00073">
    <property type="entry name" value="ACYL_COA_DH_2"/>
    <property type="match status" value="1"/>
</dbReference>
<evidence type="ECO:0000256" key="10">
    <source>
        <dbReference type="ARBA" id="ARBA00047893"/>
    </source>
</evidence>
<evidence type="ECO:0000259" key="19">
    <source>
        <dbReference type="Pfam" id="PF02771"/>
    </source>
</evidence>
<keyword evidence="5 15" id="KW-0274">FAD</keyword>
<dbReference type="SUPFAM" id="SSF56645">
    <property type="entry name" value="Acyl-CoA dehydrogenase NM domain-like"/>
    <property type="match status" value="1"/>
</dbReference>
<keyword evidence="7" id="KW-0809">Transit peptide</keyword>
<protein>
    <submittedName>
        <fullName evidence="20">Acyl-CoA dehydrogenase long chain</fullName>
    </submittedName>
</protein>
<feature type="region of interest" description="Disordered" evidence="16">
    <location>
        <begin position="34"/>
        <end position="53"/>
    </location>
</feature>
<dbReference type="InterPro" id="IPR050741">
    <property type="entry name" value="Acyl-CoA_dehydrogenase"/>
</dbReference>
<evidence type="ECO:0000256" key="15">
    <source>
        <dbReference type="RuleBase" id="RU362125"/>
    </source>
</evidence>
<dbReference type="Proteomes" id="UP000005207">
    <property type="component" value="Linkage group LG23"/>
</dbReference>
<reference evidence="21" key="1">
    <citation type="submission" date="2012-01" db="EMBL/GenBank/DDBJ databases">
        <title>The Genome Sequence of Oreochromis niloticus (Nile Tilapia).</title>
        <authorList>
            <consortium name="Broad Institute Genome Assembly Team"/>
            <consortium name="Broad Institute Sequencing Platform"/>
            <person name="Di Palma F."/>
            <person name="Johnson J."/>
            <person name="Lander E.S."/>
            <person name="Lindblad-Toh K."/>
        </authorList>
    </citation>
    <scope>NUCLEOTIDE SEQUENCE [LARGE SCALE GENOMIC DNA]</scope>
</reference>
<evidence type="ECO:0000256" key="9">
    <source>
        <dbReference type="ARBA" id="ARBA00047546"/>
    </source>
</evidence>
<proteinExistence type="inferred from homology"/>
<dbReference type="InterPro" id="IPR006091">
    <property type="entry name" value="Acyl-CoA_Oxase/DH_mid-dom"/>
</dbReference>
<reference evidence="20" key="3">
    <citation type="submission" date="2025-09" db="UniProtKB">
        <authorList>
            <consortium name="Ensembl"/>
        </authorList>
    </citation>
    <scope>IDENTIFICATION</scope>
</reference>
<name>A0A669BK35_ORENI</name>
<dbReference type="Pfam" id="PF02770">
    <property type="entry name" value="Acyl-CoA_dh_M"/>
    <property type="match status" value="1"/>
</dbReference>
<feature type="domain" description="Acyl-CoA dehydrogenase/oxidase C-terminal" evidence="17">
    <location>
        <begin position="302"/>
        <end position="400"/>
    </location>
</feature>
<dbReference type="Gene3D" id="1.10.540.10">
    <property type="entry name" value="Acyl-CoA dehydrogenase/oxidase, N-terminal domain"/>
    <property type="match status" value="1"/>
</dbReference>
<dbReference type="Gene3D" id="2.40.110.10">
    <property type="entry name" value="Butyryl-CoA Dehydrogenase, subunit A, domain 2"/>
    <property type="match status" value="1"/>
</dbReference>
<dbReference type="InterPro" id="IPR009075">
    <property type="entry name" value="AcylCo_DH/oxidase_C"/>
</dbReference>
<dbReference type="GO" id="GO:0033539">
    <property type="term" value="P:fatty acid beta-oxidation using acyl-CoA dehydrogenase"/>
    <property type="evidence" value="ECO:0007669"/>
    <property type="project" value="TreeGrafter"/>
</dbReference>
<comment type="catalytic activity">
    <reaction evidence="11">
        <text>oxidized [electron-transfer flavoprotein] + hexadecanoyl-CoA + H(+) = (2E)-hexadecenoyl-CoA + reduced [electron-transfer flavoprotein]</text>
        <dbReference type="Rhea" id="RHEA:43448"/>
        <dbReference type="Rhea" id="RHEA-COMP:10685"/>
        <dbReference type="Rhea" id="RHEA-COMP:10686"/>
        <dbReference type="ChEBI" id="CHEBI:15378"/>
        <dbReference type="ChEBI" id="CHEBI:57379"/>
        <dbReference type="ChEBI" id="CHEBI:57692"/>
        <dbReference type="ChEBI" id="CHEBI:58307"/>
        <dbReference type="ChEBI" id="CHEBI:61526"/>
    </reaction>
    <physiologicalReaction direction="left-to-right" evidence="11">
        <dbReference type="Rhea" id="RHEA:43449"/>
    </physiologicalReaction>
</comment>
<comment type="cofactor">
    <cofactor evidence="1 15">
        <name>FAD</name>
        <dbReference type="ChEBI" id="CHEBI:57692"/>
    </cofactor>
</comment>
<feature type="domain" description="Acyl-CoA oxidase/dehydrogenase middle" evidence="18">
    <location>
        <begin position="181"/>
        <end position="278"/>
    </location>
</feature>
<gene>
    <name evidence="20" type="primary">ACADL</name>
    <name evidence="20" type="synonym">LOC100698696</name>
</gene>
<evidence type="ECO:0000256" key="2">
    <source>
        <dbReference type="ARBA" id="ARBA00005198"/>
    </source>
</evidence>
<dbReference type="InterPro" id="IPR037069">
    <property type="entry name" value="AcylCoA_DH/ox_N_sf"/>
</dbReference>
<evidence type="ECO:0000256" key="8">
    <source>
        <dbReference type="ARBA" id="ARBA00023002"/>
    </source>
</evidence>
<dbReference type="InterPro" id="IPR013786">
    <property type="entry name" value="AcylCoA_DH/ox_N"/>
</dbReference>
<dbReference type="AlphaFoldDB" id="A0A669BK35"/>
<comment type="catalytic activity">
    <reaction evidence="13">
        <text>tetradecanoyl-CoA + oxidized [electron-transfer flavoprotein] + H(+) = (2E)-tetradecenoyl-CoA + reduced [electron-transfer flavoprotein]</text>
        <dbReference type="Rhea" id="RHEA:47316"/>
        <dbReference type="Rhea" id="RHEA-COMP:10685"/>
        <dbReference type="Rhea" id="RHEA-COMP:10686"/>
        <dbReference type="ChEBI" id="CHEBI:15378"/>
        <dbReference type="ChEBI" id="CHEBI:57385"/>
        <dbReference type="ChEBI" id="CHEBI:57692"/>
        <dbReference type="ChEBI" id="CHEBI:58307"/>
        <dbReference type="ChEBI" id="CHEBI:61405"/>
    </reaction>
    <physiologicalReaction direction="left-to-right" evidence="13">
        <dbReference type="Rhea" id="RHEA:47317"/>
    </physiologicalReaction>
</comment>
<evidence type="ECO:0000256" key="16">
    <source>
        <dbReference type="SAM" id="MobiDB-lite"/>
    </source>
</evidence>
<comment type="catalytic activity">
    <reaction evidence="9">
        <text>decanoyl-CoA + oxidized [electron-transfer flavoprotein] + H(+) = (2E)-decenoyl-CoA + reduced [electron-transfer flavoprotein]</text>
        <dbReference type="Rhea" id="RHEA:48176"/>
        <dbReference type="Rhea" id="RHEA-COMP:10685"/>
        <dbReference type="Rhea" id="RHEA-COMP:10686"/>
        <dbReference type="ChEBI" id="CHEBI:15378"/>
        <dbReference type="ChEBI" id="CHEBI:57692"/>
        <dbReference type="ChEBI" id="CHEBI:58307"/>
        <dbReference type="ChEBI" id="CHEBI:61406"/>
        <dbReference type="ChEBI" id="CHEBI:61430"/>
    </reaction>
    <physiologicalReaction direction="left-to-right" evidence="9">
        <dbReference type="Rhea" id="RHEA:48177"/>
    </physiologicalReaction>
</comment>
<comment type="catalytic activity">
    <reaction evidence="12">
        <text>octanoyl-CoA + oxidized [electron-transfer flavoprotein] + H(+) = (2E)-octenoyl-CoA + reduced [electron-transfer flavoprotein]</text>
        <dbReference type="Rhea" id="RHEA:48180"/>
        <dbReference type="Rhea" id="RHEA-COMP:10685"/>
        <dbReference type="Rhea" id="RHEA-COMP:10686"/>
        <dbReference type="ChEBI" id="CHEBI:15378"/>
        <dbReference type="ChEBI" id="CHEBI:57386"/>
        <dbReference type="ChEBI" id="CHEBI:57692"/>
        <dbReference type="ChEBI" id="CHEBI:58307"/>
        <dbReference type="ChEBI" id="CHEBI:62242"/>
    </reaction>
    <physiologicalReaction direction="left-to-right" evidence="12">
        <dbReference type="Rhea" id="RHEA:48181"/>
    </physiologicalReaction>
</comment>
<evidence type="ECO:0000256" key="1">
    <source>
        <dbReference type="ARBA" id="ARBA00001974"/>
    </source>
</evidence>
<dbReference type="PANTHER" id="PTHR48083:SF20">
    <property type="entry name" value="LONG-CHAIN SPECIFIC ACYL-COA DEHYDROGENASE, MITOCHONDRIAL"/>
    <property type="match status" value="1"/>
</dbReference>
<evidence type="ECO:0000256" key="6">
    <source>
        <dbReference type="ARBA" id="ARBA00022832"/>
    </source>
</evidence>
<dbReference type="GO" id="GO:0042758">
    <property type="term" value="P:long-chain fatty acid catabolic process"/>
    <property type="evidence" value="ECO:0007669"/>
    <property type="project" value="TreeGrafter"/>
</dbReference>
<dbReference type="Pfam" id="PF02771">
    <property type="entry name" value="Acyl-CoA_dh_N"/>
    <property type="match status" value="1"/>
</dbReference>
<evidence type="ECO:0000256" key="12">
    <source>
        <dbReference type="ARBA" id="ARBA00048877"/>
    </source>
</evidence>
<keyword evidence="21" id="KW-1185">Reference proteome</keyword>
<dbReference type="FunFam" id="2.40.110.10:FF:000002">
    <property type="entry name" value="Acyl-CoA dehydrogenase fadE12"/>
    <property type="match status" value="1"/>
</dbReference>
<comment type="pathway">
    <text evidence="2">Lipid metabolism; mitochondrial fatty acid beta-oxidation.</text>
</comment>
<dbReference type="PANTHER" id="PTHR48083">
    <property type="entry name" value="MEDIUM-CHAIN SPECIFIC ACYL-COA DEHYDROGENASE, MITOCHONDRIAL-RELATED"/>
    <property type="match status" value="1"/>
</dbReference>
<keyword evidence="8 15" id="KW-0560">Oxidoreductase</keyword>
<reference evidence="20" key="2">
    <citation type="submission" date="2025-08" db="UniProtKB">
        <authorList>
            <consortium name="Ensembl"/>
        </authorList>
    </citation>
    <scope>IDENTIFICATION</scope>
</reference>
<evidence type="ECO:0000256" key="11">
    <source>
        <dbReference type="ARBA" id="ARBA00047916"/>
    </source>
</evidence>
<keyword evidence="6" id="KW-0443">Lipid metabolism</keyword>
<dbReference type="SUPFAM" id="SSF47203">
    <property type="entry name" value="Acyl-CoA dehydrogenase C-terminal domain-like"/>
    <property type="match status" value="1"/>
</dbReference>
<comment type="catalytic activity">
    <reaction evidence="14">
        <text>hexanoyl-CoA + oxidized [electron-transfer flavoprotein] + H(+) = (2E)-hexenoyl-CoA + reduced [electron-transfer flavoprotein]</text>
        <dbReference type="Rhea" id="RHEA:43464"/>
        <dbReference type="Rhea" id="RHEA-COMP:10685"/>
        <dbReference type="Rhea" id="RHEA-COMP:10686"/>
        <dbReference type="ChEBI" id="CHEBI:15378"/>
        <dbReference type="ChEBI" id="CHEBI:57692"/>
        <dbReference type="ChEBI" id="CHEBI:58307"/>
        <dbReference type="ChEBI" id="CHEBI:62077"/>
        <dbReference type="ChEBI" id="CHEBI:62620"/>
    </reaction>
    <physiologicalReaction direction="left-to-right" evidence="14">
        <dbReference type="Rhea" id="RHEA:43465"/>
    </physiologicalReaction>
</comment>
<evidence type="ECO:0000313" key="20">
    <source>
        <dbReference type="Ensembl" id="ENSONIP00000036098.1"/>
    </source>
</evidence>
<comment type="similarity">
    <text evidence="3 15">Belongs to the acyl-CoA dehydrogenase family.</text>
</comment>
<dbReference type="GO" id="GO:0004466">
    <property type="term" value="F:long-chain fatty acyl-CoA dehydrogenase activity"/>
    <property type="evidence" value="ECO:0007669"/>
    <property type="project" value="TreeGrafter"/>
</dbReference>
<sequence length="404" mass="45133">MLANRIIGSCVFGLRNVSGRGRLLSAATARFKHNKSEEFRQPASSRRPETSSAKSLMDIGTRRIFNEDHDLFRQNVRRFFQEEVVPYHKEWEKAGQVSREVWEKAGEQGLLGVMTPEEHGGIGGDLFSAAVTWEEQMYCNCTGPGFALHSDIVMPYIVNYGSKEQIKHFIPKMTAGKCIAAIAMTEPGAGSDLQGVRTYAKKDGSDWILNGNKVFITNGWMADLVVVVTVTNREAKTAAHGISLFLVEEGMKGFHKGRKLEKIGLKAQDTAELFFEDVRLPADALLGELNKGFYYLMNELPQTVQHKLAELKTEICVGRAFLDSCLQLHAEKSLDPATASMAKYWASDLQNRVATQCLQLHGGWGYMWEYPIAKAFVDSRVQPIYGGTNEIMKELIARTIVSQK</sequence>
<dbReference type="GO" id="GO:0050660">
    <property type="term" value="F:flavin adenine dinucleotide binding"/>
    <property type="evidence" value="ECO:0007669"/>
    <property type="project" value="InterPro"/>
</dbReference>
<dbReference type="Pfam" id="PF00441">
    <property type="entry name" value="Acyl-CoA_dh_1"/>
    <property type="match status" value="1"/>
</dbReference>
<dbReference type="InterPro" id="IPR046373">
    <property type="entry name" value="Acyl-CoA_Oxase/DH_mid-dom_sf"/>
</dbReference>
<dbReference type="Gene3D" id="1.20.140.10">
    <property type="entry name" value="Butyryl-CoA Dehydrogenase, subunit A, domain 3"/>
    <property type="match status" value="1"/>
</dbReference>
<dbReference type="InterPro" id="IPR006089">
    <property type="entry name" value="Acyl-CoA_DH_CS"/>
</dbReference>
<evidence type="ECO:0000259" key="17">
    <source>
        <dbReference type="Pfam" id="PF00441"/>
    </source>
</evidence>
<evidence type="ECO:0000256" key="3">
    <source>
        <dbReference type="ARBA" id="ARBA00009347"/>
    </source>
</evidence>
<keyword evidence="4 15" id="KW-0285">Flavoprotein</keyword>
<evidence type="ECO:0000256" key="14">
    <source>
        <dbReference type="ARBA" id="ARBA00049192"/>
    </source>
</evidence>